<dbReference type="AlphaFoldDB" id="A0AAQ3U9J2"/>
<sequence length="73" mass="8202">MGMGTDGGWRLEADSPTLSHCQWDPTAVPQRHLHLKGFNISHRLPSNITSTRTLHRTSRTPYNKLIGSNPPQQ</sequence>
<dbReference type="Proteomes" id="UP001341281">
    <property type="component" value="Chromosome 08"/>
</dbReference>
<protein>
    <submittedName>
        <fullName evidence="2">Uncharacterized protein</fullName>
    </submittedName>
</protein>
<evidence type="ECO:0000256" key="1">
    <source>
        <dbReference type="SAM" id="MobiDB-lite"/>
    </source>
</evidence>
<organism evidence="2 3">
    <name type="scientific">Paspalum notatum var. saurae</name>
    <dbReference type="NCBI Taxonomy" id="547442"/>
    <lineage>
        <taxon>Eukaryota</taxon>
        <taxon>Viridiplantae</taxon>
        <taxon>Streptophyta</taxon>
        <taxon>Embryophyta</taxon>
        <taxon>Tracheophyta</taxon>
        <taxon>Spermatophyta</taxon>
        <taxon>Magnoliopsida</taxon>
        <taxon>Liliopsida</taxon>
        <taxon>Poales</taxon>
        <taxon>Poaceae</taxon>
        <taxon>PACMAD clade</taxon>
        <taxon>Panicoideae</taxon>
        <taxon>Andropogonodae</taxon>
        <taxon>Paspaleae</taxon>
        <taxon>Paspalinae</taxon>
        <taxon>Paspalum</taxon>
    </lineage>
</organism>
<feature type="region of interest" description="Disordered" evidence="1">
    <location>
        <begin position="52"/>
        <end position="73"/>
    </location>
</feature>
<dbReference type="EMBL" id="CP144752">
    <property type="protein sequence ID" value="WVZ88154.1"/>
    <property type="molecule type" value="Genomic_DNA"/>
</dbReference>
<reference evidence="2 3" key="1">
    <citation type="submission" date="2024-02" db="EMBL/GenBank/DDBJ databases">
        <title>High-quality chromosome-scale genome assembly of Pensacola bahiagrass (Paspalum notatum Flugge var. saurae).</title>
        <authorList>
            <person name="Vega J.M."/>
            <person name="Podio M."/>
            <person name="Orjuela J."/>
            <person name="Siena L.A."/>
            <person name="Pessino S.C."/>
            <person name="Combes M.C."/>
            <person name="Mariac C."/>
            <person name="Albertini E."/>
            <person name="Pupilli F."/>
            <person name="Ortiz J.P.A."/>
            <person name="Leblanc O."/>
        </authorList>
    </citation>
    <scope>NUCLEOTIDE SEQUENCE [LARGE SCALE GENOMIC DNA]</scope>
    <source>
        <strain evidence="2">R1</strain>
        <tissue evidence="2">Leaf</tissue>
    </source>
</reference>
<keyword evidence="3" id="KW-1185">Reference proteome</keyword>
<proteinExistence type="predicted"/>
<name>A0AAQ3U9J2_PASNO</name>
<evidence type="ECO:0000313" key="3">
    <source>
        <dbReference type="Proteomes" id="UP001341281"/>
    </source>
</evidence>
<evidence type="ECO:0000313" key="2">
    <source>
        <dbReference type="EMBL" id="WVZ88154.1"/>
    </source>
</evidence>
<gene>
    <name evidence="2" type="ORF">U9M48_034702</name>
</gene>
<accession>A0AAQ3U9J2</accession>